<organism evidence="1 2">
    <name type="scientific">Chelatococcus albus</name>
    <dbReference type="NCBI Taxonomy" id="3047466"/>
    <lineage>
        <taxon>Bacteria</taxon>
        <taxon>Pseudomonadati</taxon>
        <taxon>Pseudomonadota</taxon>
        <taxon>Alphaproteobacteria</taxon>
        <taxon>Hyphomicrobiales</taxon>
        <taxon>Chelatococcaceae</taxon>
        <taxon>Chelatococcus</taxon>
    </lineage>
</organism>
<evidence type="ECO:0000313" key="2">
    <source>
        <dbReference type="Proteomes" id="UP001321492"/>
    </source>
</evidence>
<dbReference type="RefSeq" id="WP_283740030.1">
    <property type="nucleotide sequence ID" value="NZ_JASJEV010000003.1"/>
</dbReference>
<proteinExistence type="predicted"/>
<name>A0ABT7AGT5_9HYPH</name>
<evidence type="ECO:0000313" key="1">
    <source>
        <dbReference type="EMBL" id="MDJ1158049.1"/>
    </source>
</evidence>
<accession>A0ABT7AGT5</accession>
<sequence>MAKIFTASLHTQRAIVQVDPKRVEGREAGRRRLSKDNALAALRRALRSRHEQLHPHRRQGVYCIGIDGNTFALLQRNQYLIANGDSVSLRIACWYCDRDDHLLLPPEFCLIRFSDGRR</sequence>
<dbReference type="EMBL" id="JASJEV010000003">
    <property type="protein sequence ID" value="MDJ1158049.1"/>
    <property type="molecule type" value="Genomic_DNA"/>
</dbReference>
<protein>
    <submittedName>
        <fullName evidence="1">Uncharacterized protein</fullName>
    </submittedName>
</protein>
<dbReference type="Proteomes" id="UP001321492">
    <property type="component" value="Unassembled WGS sequence"/>
</dbReference>
<comment type="caution">
    <text evidence="1">The sequence shown here is derived from an EMBL/GenBank/DDBJ whole genome shotgun (WGS) entry which is preliminary data.</text>
</comment>
<gene>
    <name evidence="1" type="ORF">QNA08_07355</name>
</gene>
<keyword evidence="2" id="KW-1185">Reference proteome</keyword>
<reference evidence="1 2" key="1">
    <citation type="submission" date="2023-05" db="EMBL/GenBank/DDBJ databases">
        <title>Chelatococcus sp. nov., a moderately thermophilic bacterium isolated from hot spring microbial mat.</title>
        <authorList>
            <person name="Hu C.-J."/>
            <person name="Li W.-J."/>
        </authorList>
    </citation>
    <scope>NUCLEOTIDE SEQUENCE [LARGE SCALE GENOMIC DNA]</scope>
    <source>
        <strain evidence="1 2">SYSU G07232</strain>
    </source>
</reference>